<dbReference type="KEGG" id="lxl:KDY119_02603"/>
<proteinExistence type="predicted"/>
<dbReference type="GO" id="GO:0008422">
    <property type="term" value="F:beta-glucosidase activity"/>
    <property type="evidence" value="ECO:0007669"/>
    <property type="project" value="UniProtKB-EC"/>
</dbReference>
<reference evidence="2 3" key="1">
    <citation type="submission" date="2019-10" db="EMBL/GenBank/DDBJ databases">
        <title>Genome sequence of Luteimicrobium xylanilyticum HY-24.</title>
        <authorList>
            <person name="Kim D.Y."/>
            <person name="Park H.-Y."/>
        </authorList>
    </citation>
    <scope>NUCLEOTIDE SEQUENCE [LARGE SCALE GENOMIC DNA]</scope>
    <source>
        <strain evidence="2 3">HY-24</strain>
    </source>
</reference>
<organism evidence="2 3">
    <name type="scientific">Luteimicrobium xylanilyticum</name>
    <dbReference type="NCBI Taxonomy" id="1133546"/>
    <lineage>
        <taxon>Bacteria</taxon>
        <taxon>Bacillati</taxon>
        <taxon>Actinomycetota</taxon>
        <taxon>Actinomycetes</taxon>
        <taxon>Micrococcales</taxon>
        <taxon>Luteimicrobium</taxon>
    </lineage>
</organism>
<dbReference type="OrthoDB" id="52928at2"/>
<dbReference type="EMBL" id="CP045529">
    <property type="protein sequence ID" value="QFU99077.1"/>
    <property type="molecule type" value="Genomic_DNA"/>
</dbReference>
<keyword evidence="2" id="KW-0378">Hydrolase</keyword>
<name>A0A5P9QCD7_9MICO</name>
<evidence type="ECO:0000256" key="1">
    <source>
        <dbReference type="SAM" id="MobiDB-lite"/>
    </source>
</evidence>
<dbReference type="AlphaFoldDB" id="A0A5P9QCD7"/>
<dbReference type="Proteomes" id="UP000326702">
    <property type="component" value="Chromosome"/>
</dbReference>
<gene>
    <name evidence="2" type="ORF">KDY119_02603</name>
</gene>
<evidence type="ECO:0000313" key="2">
    <source>
        <dbReference type="EMBL" id="QFU99077.1"/>
    </source>
</evidence>
<sequence>MTGKPRNARYERKMGTAFVHTVIDDHSRGAYAEIHDDETGHRVGCPPRDVQGRRSAG</sequence>
<dbReference type="EC" id="3.2.1.21" evidence="2"/>
<feature type="region of interest" description="Disordered" evidence="1">
    <location>
        <begin position="33"/>
        <end position="57"/>
    </location>
</feature>
<evidence type="ECO:0000313" key="3">
    <source>
        <dbReference type="Proteomes" id="UP000326702"/>
    </source>
</evidence>
<protein>
    <submittedName>
        <fullName evidence="2">Beta-glucosidase</fullName>
        <ecNumber evidence="2">3.2.1.21</ecNumber>
    </submittedName>
</protein>
<keyword evidence="3" id="KW-1185">Reference proteome</keyword>
<accession>A0A5P9QCD7</accession>
<keyword evidence="2" id="KW-0326">Glycosidase</keyword>